<dbReference type="NCBIfam" id="TIGR03426">
    <property type="entry name" value="shape_MreD"/>
    <property type="match status" value="1"/>
</dbReference>
<dbReference type="GO" id="GO:0008360">
    <property type="term" value="P:regulation of cell shape"/>
    <property type="evidence" value="ECO:0007669"/>
    <property type="project" value="UniProtKB-UniRule"/>
</dbReference>
<dbReference type="InterPro" id="IPR026034">
    <property type="entry name" value="MreD_proteobac"/>
</dbReference>
<comment type="function">
    <text evidence="8">Involved in formation of the rod shape of the cell. May also contribute to regulation of formation of penicillin-binding proteins.</text>
</comment>
<dbReference type="RefSeq" id="WP_243830694.1">
    <property type="nucleotide sequence ID" value="NZ_SOQX01000001.1"/>
</dbReference>
<comment type="similarity">
    <text evidence="2 8">Belongs to the MreD family.</text>
</comment>
<keyword evidence="5 8" id="KW-0133">Cell shape</keyword>
<dbReference type="PANTHER" id="PTHR37484">
    <property type="entry name" value="ROD SHAPE-DETERMINING PROTEIN MRED"/>
    <property type="match status" value="1"/>
</dbReference>
<gene>
    <name evidence="10" type="ORF">EDC23_0713</name>
</gene>
<dbReference type="Pfam" id="PF04093">
    <property type="entry name" value="MreD"/>
    <property type="match status" value="1"/>
</dbReference>
<evidence type="ECO:0000313" key="10">
    <source>
        <dbReference type="EMBL" id="TDY04338.1"/>
    </source>
</evidence>
<evidence type="ECO:0000256" key="6">
    <source>
        <dbReference type="ARBA" id="ARBA00022989"/>
    </source>
</evidence>
<keyword evidence="6 9" id="KW-1133">Transmembrane helix</keyword>
<evidence type="ECO:0000256" key="8">
    <source>
        <dbReference type="PIRNR" id="PIRNR018472"/>
    </source>
</evidence>
<name>A0A4R8IUK1_9GAMM</name>
<comment type="subcellular location">
    <subcellularLocation>
        <location evidence="8">Cell inner membrane</location>
    </subcellularLocation>
    <subcellularLocation>
        <location evidence="1">Cell membrane</location>
        <topology evidence="1">Multi-pass membrane protein</topology>
    </subcellularLocation>
</comment>
<dbReference type="PIRSF" id="PIRSF018472">
    <property type="entry name" value="MreD_proteobac"/>
    <property type="match status" value="1"/>
</dbReference>
<dbReference type="GO" id="GO:0005886">
    <property type="term" value="C:plasma membrane"/>
    <property type="evidence" value="ECO:0007669"/>
    <property type="project" value="UniProtKB-SubCell"/>
</dbReference>
<feature type="transmembrane region" description="Helical" evidence="9">
    <location>
        <begin position="134"/>
        <end position="152"/>
    </location>
</feature>
<keyword evidence="4 9" id="KW-0812">Transmembrane</keyword>
<evidence type="ECO:0000256" key="1">
    <source>
        <dbReference type="ARBA" id="ARBA00004651"/>
    </source>
</evidence>
<keyword evidence="11" id="KW-1185">Reference proteome</keyword>
<evidence type="ECO:0000256" key="4">
    <source>
        <dbReference type="ARBA" id="ARBA00022692"/>
    </source>
</evidence>
<feature type="transmembrane region" description="Helical" evidence="9">
    <location>
        <begin position="38"/>
        <end position="62"/>
    </location>
</feature>
<comment type="caution">
    <text evidence="10">The sequence shown here is derived from an EMBL/GenBank/DDBJ whole genome shotgun (WGS) entry which is preliminary data.</text>
</comment>
<evidence type="ECO:0000256" key="7">
    <source>
        <dbReference type="ARBA" id="ARBA00023136"/>
    </source>
</evidence>
<accession>A0A4R8IUK1</accession>
<keyword evidence="8" id="KW-0997">Cell inner membrane</keyword>
<evidence type="ECO:0000256" key="3">
    <source>
        <dbReference type="ARBA" id="ARBA00022475"/>
    </source>
</evidence>
<protein>
    <recommendedName>
        <fullName evidence="8">Rod shape-determining protein MreD</fullName>
    </recommendedName>
</protein>
<dbReference type="Proteomes" id="UP000294914">
    <property type="component" value="Unassembled WGS sequence"/>
</dbReference>
<evidence type="ECO:0000256" key="9">
    <source>
        <dbReference type="SAM" id="Phobius"/>
    </source>
</evidence>
<dbReference type="InterPro" id="IPR007227">
    <property type="entry name" value="Cell_shape_determining_MreD"/>
</dbReference>
<dbReference type="AlphaFoldDB" id="A0A4R8IUK1"/>
<feature type="transmembrane region" description="Helical" evidence="9">
    <location>
        <begin position="104"/>
        <end position="122"/>
    </location>
</feature>
<keyword evidence="7 8" id="KW-0472">Membrane</keyword>
<proteinExistence type="inferred from homology"/>
<evidence type="ECO:0000313" key="11">
    <source>
        <dbReference type="Proteomes" id="UP000294914"/>
    </source>
</evidence>
<evidence type="ECO:0000256" key="2">
    <source>
        <dbReference type="ARBA" id="ARBA00007776"/>
    </source>
</evidence>
<keyword evidence="3 8" id="KW-1003">Cell membrane</keyword>
<reference evidence="10 11" key="1">
    <citation type="submission" date="2019-03" db="EMBL/GenBank/DDBJ databases">
        <title>Genomic Encyclopedia of Type Strains, Phase IV (KMG-IV): sequencing the most valuable type-strain genomes for metagenomic binning, comparative biology and taxonomic classification.</title>
        <authorList>
            <person name="Goeker M."/>
        </authorList>
    </citation>
    <scope>NUCLEOTIDE SEQUENCE [LARGE SCALE GENOMIC DNA]</scope>
    <source>
        <strain evidence="10 11">DSM 16326</strain>
    </source>
</reference>
<sequence length="162" mass="18353">MKSATQRGGGVILLSFVVALALTIMPLPGTLEALRPEWVIMVLVYWVMALPQRIGVGIAWILGLLLDVVRDALLGQYAIALALIAFIVINLHQRMRVFPIWQQALALALLVILQYILVFWIKGMTGELPSFWKMLLPAVSTLVFWTPVYLVLRQIRRRYQLS</sequence>
<dbReference type="PANTHER" id="PTHR37484:SF1">
    <property type="entry name" value="ROD SHAPE-DETERMINING PROTEIN MRED"/>
    <property type="match status" value="1"/>
</dbReference>
<feature type="transmembrane region" description="Helical" evidence="9">
    <location>
        <begin position="74"/>
        <end position="92"/>
    </location>
</feature>
<organism evidence="10 11">
    <name type="scientific">Thiohalophilus thiocyanatoxydans</name>
    <dbReference type="NCBI Taxonomy" id="381308"/>
    <lineage>
        <taxon>Bacteria</taxon>
        <taxon>Pseudomonadati</taxon>
        <taxon>Pseudomonadota</taxon>
        <taxon>Gammaproteobacteria</taxon>
        <taxon>Thiohalomonadales</taxon>
        <taxon>Thiohalophilaceae</taxon>
        <taxon>Thiohalophilus</taxon>
    </lineage>
</organism>
<dbReference type="EMBL" id="SOQX01000001">
    <property type="protein sequence ID" value="TDY04338.1"/>
    <property type="molecule type" value="Genomic_DNA"/>
</dbReference>
<evidence type="ECO:0000256" key="5">
    <source>
        <dbReference type="ARBA" id="ARBA00022960"/>
    </source>
</evidence>
<feature type="transmembrane region" description="Helical" evidence="9">
    <location>
        <begin position="12"/>
        <end position="31"/>
    </location>
</feature>